<comment type="caution">
    <text evidence="7">The sequence shown here is derived from an EMBL/GenBank/DDBJ whole genome shotgun (WGS) entry which is preliminary data.</text>
</comment>
<evidence type="ECO:0000256" key="4">
    <source>
        <dbReference type="ARBA" id="ARBA00023004"/>
    </source>
</evidence>
<evidence type="ECO:0000256" key="3">
    <source>
        <dbReference type="ARBA" id="ARBA00022737"/>
    </source>
</evidence>
<evidence type="ECO:0000256" key="1">
    <source>
        <dbReference type="ARBA" id="ARBA00022485"/>
    </source>
</evidence>
<dbReference type="EMBL" id="BNAW01000002">
    <property type="protein sequence ID" value="GHF94003.1"/>
    <property type="molecule type" value="Genomic_DNA"/>
</dbReference>
<name>A0ABQ3JZQ6_9PSEU</name>
<evidence type="ECO:0000259" key="6">
    <source>
        <dbReference type="PROSITE" id="PS51379"/>
    </source>
</evidence>
<dbReference type="Proteomes" id="UP000649955">
    <property type="component" value="Unassembled WGS sequence"/>
</dbReference>
<sequence>MCPDNAVIKLEPGNRYAIDLDYCKGCGICVAECPCGAIEMVPEET</sequence>
<protein>
    <recommendedName>
        <fullName evidence="6">4Fe-4S ferredoxin-type domain-containing protein</fullName>
    </recommendedName>
</protein>
<dbReference type="Pfam" id="PF00037">
    <property type="entry name" value="Fer4"/>
    <property type="match status" value="1"/>
</dbReference>
<accession>A0ABQ3JZQ6</accession>
<gene>
    <name evidence="7" type="ORF">GCM10017567_05590</name>
</gene>
<dbReference type="PROSITE" id="PS00198">
    <property type="entry name" value="4FE4S_FER_1"/>
    <property type="match status" value="1"/>
</dbReference>
<evidence type="ECO:0000313" key="8">
    <source>
        <dbReference type="Proteomes" id="UP000649955"/>
    </source>
</evidence>
<dbReference type="InterPro" id="IPR017896">
    <property type="entry name" value="4Fe4S_Fe-S-bd"/>
</dbReference>
<evidence type="ECO:0000313" key="7">
    <source>
        <dbReference type="EMBL" id="GHF94003.1"/>
    </source>
</evidence>
<keyword evidence="2" id="KW-0479">Metal-binding</keyword>
<evidence type="ECO:0000256" key="5">
    <source>
        <dbReference type="ARBA" id="ARBA00023014"/>
    </source>
</evidence>
<keyword evidence="5" id="KW-0411">Iron-sulfur</keyword>
<dbReference type="InterPro" id="IPR017900">
    <property type="entry name" value="4Fe4S_Fe_S_CS"/>
</dbReference>
<keyword evidence="1" id="KW-0004">4Fe-4S</keyword>
<dbReference type="Gene3D" id="3.30.70.20">
    <property type="match status" value="1"/>
</dbReference>
<keyword evidence="3" id="KW-0677">Repeat</keyword>
<dbReference type="PANTHER" id="PTHR43724:SF1">
    <property type="entry name" value="PYRUVATE SYNTHASE SUBUNIT PORD"/>
    <property type="match status" value="1"/>
</dbReference>
<keyword evidence="4" id="KW-0408">Iron</keyword>
<proteinExistence type="predicted"/>
<feature type="domain" description="4Fe-4S ferredoxin-type" evidence="6">
    <location>
        <begin position="14"/>
        <end position="43"/>
    </location>
</feature>
<organism evidence="7 8">
    <name type="scientific">Amycolatopsis bullii</name>
    <dbReference type="NCBI Taxonomy" id="941987"/>
    <lineage>
        <taxon>Bacteria</taxon>
        <taxon>Bacillati</taxon>
        <taxon>Actinomycetota</taxon>
        <taxon>Actinomycetes</taxon>
        <taxon>Pseudonocardiales</taxon>
        <taxon>Pseudonocardiaceae</taxon>
        <taxon>Amycolatopsis</taxon>
    </lineage>
</organism>
<evidence type="ECO:0000256" key="2">
    <source>
        <dbReference type="ARBA" id="ARBA00022723"/>
    </source>
</evidence>
<dbReference type="PANTHER" id="PTHR43724">
    <property type="entry name" value="PYRUVATE SYNTHASE SUBUNIT PORD"/>
    <property type="match status" value="1"/>
</dbReference>
<dbReference type="PROSITE" id="PS51379">
    <property type="entry name" value="4FE4S_FER_2"/>
    <property type="match status" value="1"/>
</dbReference>
<dbReference type="SUPFAM" id="SSF54862">
    <property type="entry name" value="4Fe-4S ferredoxins"/>
    <property type="match status" value="1"/>
</dbReference>
<keyword evidence="8" id="KW-1185">Reference proteome</keyword>
<reference evidence="8" key="1">
    <citation type="journal article" date="2019" name="Int. J. Syst. Evol. Microbiol.">
        <title>The Global Catalogue of Microorganisms (GCM) 10K type strain sequencing project: providing services to taxonomists for standard genome sequencing and annotation.</title>
        <authorList>
            <consortium name="The Broad Institute Genomics Platform"/>
            <consortium name="The Broad Institute Genome Sequencing Center for Infectious Disease"/>
            <person name="Wu L."/>
            <person name="Ma J."/>
        </authorList>
    </citation>
    <scope>NUCLEOTIDE SEQUENCE [LARGE SCALE GENOMIC DNA]</scope>
    <source>
        <strain evidence="8">CGMCC 4.7680</strain>
    </source>
</reference>